<evidence type="ECO:0000256" key="5">
    <source>
        <dbReference type="ARBA" id="ARBA00023163"/>
    </source>
</evidence>
<dbReference type="Gene3D" id="6.10.250.2620">
    <property type="match status" value="1"/>
</dbReference>
<dbReference type="InterPro" id="IPR019313">
    <property type="entry name" value="Mediator_Med17"/>
</dbReference>
<name>A0ABR4NP38_9SACH</name>
<keyword evidence="5 8" id="KW-0804">Transcription</keyword>
<comment type="function">
    <text evidence="8">Component of the Mediator complex, a coactivator involved in the regulated transcription of nearly all RNA polymerase II-dependent genes. Mediator functions as a bridge to convey information from gene-specific regulatory proteins to the basal RNA polymerase II transcription machinery. Mediator is recruited to promoters by direct interactions with regulatory proteins and serves as a scaffold for the assembly of a functional preinitiation complex with RNA polymerase II and the general transcription factors.</text>
</comment>
<keyword evidence="8" id="KW-0010">Activator</keyword>
<dbReference type="EMBL" id="JBEVYD010000011">
    <property type="protein sequence ID" value="KAL3229761.1"/>
    <property type="molecule type" value="Genomic_DNA"/>
</dbReference>
<comment type="similarity">
    <text evidence="2 8">Belongs to the Mediator complex subunit 17 family.</text>
</comment>
<evidence type="ECO:0000256" key="9">
    <source>
        <dbReference type="SAM" id="MobiDB-lite"/>
    </source>
</evidence>
<keyword evidence="4 8" id="KW-0805">Transcription regulation</keyword>
<evidence type="ECO:0000256" key="1">
    <source>
        <dbReference type="ARBA" id="ARBA00004123"/>
    </source>
</evidence>
<evidence type="ECO:0000256" key="3">
    <source>
        <dbReference type="ARBA" id="ARBA00019610"/>
    </source>
</evidence>
<keyword evidence="6 8" id="KW-0539">Nucleus</keyword>
<comment type="caution">
    <text evidence="10">The sequence shown here is derived from an EMBL/GenBank/DDBJ whole genome shotgun (WGS) entry which is preliminary data.</text>
</comment>
<reference evidence="10 11" key="1">
    <citation type="submission" date="2024-05" db="EMBL/GenBank/DDBJ databases">
        <title>Long read based assembly of the Candida bracarensis genome reveals expanded adhesin content.</title>
        <authorList>
            <person name="Marcet-Houben M."/>
            <person name="Ksiezopolska E."/>
            <person name="Gabaldon T."/>
        </authorList>
    </citation>
    <scope>NUCLEOTIDE SEQUENCE [LARGE SCALE GENOMIC DNA]</scope>
    <source>
        <strain evidence="10 11">CBM6</strain>
    </source>
</reference>
<evidence type="ECO:0000256" key="2">
    <source>
        <dbReference type="ARBA" id="ARBA00005635"/>
    </source>
</evidence>
<evidence type="ECO:0000256" key="4">
    <source>
        <dbReference type="ARBA" id="ARBA00023015"/>
    </source>
</evidence>
<organism evidence="10 11">
    <name type="scientific">Nakaseomyces bracarensis</name>
    <dbReference type="NCBI Taxonomy" id="273131"/>
    <lineage>
        <taxon>Eukaryota</taxon>
        <taxon>Fungi</taxon>
        <taxon>Dikarya</taxon>
        <taxon>Ascomycota</taxon>
        <taxon>Saccharomycotina</taxon>
        <taxon>Saccharomycetes</taxon>
        <taxon>Saccharomycetales</taxon>
        <taxon>Saccharomycetaceae</taxon>
        <taxon>Nakaseomyces</taxon>
    </lineage>
</organism>
<evidence type="ECO:0000313" key="10">
    <source>
        <dbReference type="EMBL" id="KAL3229761.1"/>
    </source>
</evidence>
<comment type="subunit">
    <text evidence="8">Component of the Mediator complex.</text>
</comment>
<evidence type="ECO:0000256" key="8">
    <source>
        <dbReference type="RuleBase" id="RU364140"/>
    </source>
</evidence>
<dbReference type="Proteomes" id="UP001623330">
    <property type="component" value="Unassembled WGS sequence"/>
</dbReference>
<sequence length="672" mass="76759">MAQDNMEKSQGISLALDPNLIALPIHRTSTSPNITSVSAVENPVKVENEELSMKVEDKTDMEQVAPKSLIGNPYEQYGQMKLSQLIPLITQQRGPGVKFADITEQLLQEEISAEVNNEEKELNIKNDEDKESNDEMDIDEQGLNESARNESNLDEFNDLEKPNDSKPVNILEPLDRVSNEVQLTQEQFNKMRKDMLEHINMAMNESSLAMEFVSLLLSPVRESTAVSSMSPFLKKTVSPGSLNSDKVRTVEKPLQEQLLLKVTSRGWKLRALNQSRALLKQNYLEISNSIKKEHDFWLKISNNISNKDVIFKLRDRQTNKRSLGLKYGYEDSGSMYRHDSGTAILRANSESDQLELIPFTAARAPGSFRKKENFIRVRIFTKIESEGDYILCGESSLDKLFINHDNECDLKNEDIRLQISKLKFFIFEQELMHQLKKECIHLISYGVTVENEHKIVIELPNEKFEIEYLSLDDDSVVNHKQDAPKANDKRANLILVTLRLLLIVVHKKNLRQKLTAGSRKNISSTEKDILLIRPILGKMRHSNHRLLLKKIIKDCILDVVKDAEIIETDIQESSGDNGTNYSCVQDAHIMKLNKDIKAFDDLLNVGKKKFEIDLKENGSLELILSSPNYCNAHVSIKYKNSSKNVDFNTSSTEFKEVEEFLHFLISTYVSEN</sequence>
<proteinExistence type="inferred from homology"/>
<dbReference type="PANTHER" id="PTHR13114">
    <property type="entry name" value="MEDIATOR OF RNA POLYMERASE II TRANSCRIPTION SUBUNIT 17"/>
    <property type="match status" value="1"/>
</dbReference>
<evidence type="ECO:0000313" key="11">
    <source>
        <dbReference type="Proteomes" id="UP001623330"/>
    </source>
</evidence>
<accession>A0ABR4NP38</accession>
<evidence type="ECO:0000256" key="6">
    <source>
        <dbReference type="ARBA" id="ARBA00023242"/>
    </source>
</evidence>
<comment type="subcellular location">
    <subcellularLocation>
        <location evidence="1 8">Nucleus</location>
    </subcellularLocation>
</comment>
<feature type="region of interest" description="Disordered" evidence="9">
    <location>
        <begin position="141"/>
        <end position="166"/>
    </location>
</feature>
<dbReference type="PANTHER" id="PTHR13114:SF7">
    <property type="entry name" value="MEDIATOR OF RNA POLYMERASE II TRANSCRIPTION SUBUNIT 17"/>
    <property type="match status" value="1"/>
</dbReference>
<dbReference type="Pfam" id="PF10156">
    <property type="entry name" value="Med17"/>
    <property type="match status" value="1"/>
</dbReference>
<keyword evidence="11" id="KW-1185">Reference proteome</keyword>
<gene>
    <name evidence="8" type="primary">MED17</name>
    <name evidence="10" type="ORF">RNJ44_01897</name>
</gene>
<protein>
    <recommendedName>
        <fullName evidence="3 8">Mediator of RNA polymerase II transcription subunit 17</fullName>
    </recommendedName>
    <alternativeName>
        <fullName evidence="7 8">Mediator complex subunit 17</fullName>
    </alternativeName>
</protein>
<evidence type="ECO:0000256" key="7">
    <source>
        <dbReference type="ARBA" id="ARBA00032014"/>
    </source>
</evidence>